<dbReference type="Pfam" id="PF00455">
    <property type="entry name" value="DeoRC"/>
    <property type="match status" value="1"/>
</dbReference>
<proteinExistence type="predicted"/>
<dbReference type="PANTHER" id="PTHR30363">
    <property type="entry name" value="HTH-TYPE TRANSCRIPTIONAL REGULATOR SRLR-RELATED"/>
    <property type="match status" value="1"/>
</dbReference>
<feature type="domain" description="HTH deoR-type" evidence="3">
    <location>
        <begin position="7"/>
        <end position="62"/>
    </location>
</feature>
<keyword evidence="2" id="KW-0804">Transcription</keyword>
<dbReference type="RefSeq" id="WP_062610900.1">
    <property type="nucleotide sequence ID" value="NZ_FCOX02000059.1"/>
</dbReference>
<dbReference type="InterPro" id="IPR001034">
    <property type="entry name" value="DeoR_HTH"/>
</dbReference>
<dbReference type="PROSITE" id="PS51000">
    <property type="entry name" value="HTH_DEOR_2"/>
    <property type="match status" value="1"/>
</dbReference>
<evidence type="ECO:0000256" key="1">
    <source>
        <dbReference type="ARBA" id="ARBA00023015"/>
    </source>
</evidence>
<reference evidence="4" key="1">
    <citation type="submission" date="2016-01" db="EMBL/GenBank/DDBJ databases">
        <authorList>
            <person name="Peeters C."/>
        </authorList>
    </citation>
    <scope>NUCLEOTIDE SEQUENCE</scope>
    <source>
        <strain evidence="4">LMG 29321</strain>
    </source>
</reference>
<evidence type="ECO:0000259" key="3">
    <source>
        <dbReference type="PROSITE" id="PS51000"/>
    </source>
</evidence>
<dbReference type="Pfam" id="PF08220">
    <property type="entry name" value="HTH_DeoR"/>
    <property type="match status" value="1"/>
</dbReference>
<dbReference type="SMART" id="SM01134">
    <property type="entry name" value="DeoRC"/>
    <property type="match status" value="1"/>
</dbReference>
<dbReference type="SMART" id="SM00420">
    <property type="entry name" value="HTH_DEOR"/>
    <property type="match status" value="1"/>
</dbReference>
<keyword evidence="5" id="KW-1185">Reference proteome</keyword>
<dbReference type="AlphaFoldDB" id="A0A158EB89"/>
<accession>A0A158EB89</accession>
<dbReference type="GO" id="GO:0003700">
    <property type="term" value="F:DNA-binding transcription factor activity"/>
    <property type="evidence" value="ECO:0007669"/>
    <property type="project" value="InterPro"/>
</dbReference>
<sequence length="271" mass="30186">MLASKSSLKRRLQIVELVRKRGEVSVEELSQVFDVSSVTVRTDLTYLEQQRYLVRSFGKARYLAQKAGENILVPVADEATRKALELAIARFAAEAVDDHQSLMFGTGAIVHKILPFLADRSNLALMVHDIEMARTAQRFLHCELSLTGGQLETGETILTGPDAEALVSRRSIDLCILEANGLDRDGQLLRTDPEVARLFDVARKVAKRTIVVACQPQLDERDGEAFANLADIDALLLDDGIDPPTMELMPQRNLMLDRRESGVLEFRKEVS</sequence>
<comment type="caution">
    <text evidence="4">The sequence shown here is derived from an EMBL/GenBank/DDBJ whole genome shotgun (WGS) entry which is preliminary data.</text>
</comment>
<dbReference type="InterPro" id="IPR036390">
    <property type="entry name" value="WH_DNA-bd_sf"/>
</dbReference>
<dbReference type="Proteomes" id="UP000071859">
    <property type="component" value="Unassembled WGS sequence"/>
</dbReference>
<protein>
    <submittedName>
        <fullName evidence="4">DeoR family transcriptional regulator</fullName>
    </submittedName>
</protein>
<keyword evidence="1" id="KW-0805">Transcription regulation</keyword>
<dbReference type="SUPFAM" id="SSF100950">
    <property type="entry name" value="NagB/RpiA/CoA transferase-like"/>
    <property type="match status" value="1"/>
</dbReference>
<evidence type="ECO:0000313" key="5">
    <source>
        <dbReference type="Proteomes" id="UP000071859"/>
    </source>
</evidence>
<dbReference type="OrthoDB" id="5685843at2"/>
<evidence type="ECO:0000256" key="2">
    <source>
        <dbReference type="ARBA" id="ARBA00023163"/>
    </source>
</evidence>
<dbReference type="SUPFAM" id="SSF46785">
    <property type="entry name" value="Winged helix' DNA-binding domain"/>
    <property type="match status" value="1"/>
</dbReference>
<dbReference type="InterPro" id="IPR037171">
    <property type="entry name" value="NagB/RpiA_transferase-like"/>
</dbReference>
<name>A0A158EB89_9BURK</name>
<dbReference type="Gene3D" id="1.10.10.10">
    <property type="entry name" value="Winged helix-like DNA-binding domain superfamily/Winged helix DNA-binding domain"/>
    <property type="match status" value="1"/>
</dbReference>
<organism evidence="4 5">
    <name type="scientific">Caballeronia calidae</name>
    <dbReference type="NCBI Taxonomy" id="1777139"/>
    <lineage>
        <taxon>Bacteria</taxon>
        <taxon>Pseudomonadati</taxon>
        <taxon>Pseudomonadota</taxon>
        <taxon>Betaproteobacteria</taxon>
        <taxon>Burkholderiales</taxon>
        <taxon>Burkholderiaceae</taxon>
        <taxon>Caballeronia</taxon>
    </lineage>
</organism>
<dbReference type="PANTHER" id="PTHR30363:SF44">
    <property type="entry name" value="AGA OPERON TRANSCRIPTIONAL REPRESSOR-RELATED"/>
    <property type="match status" value="1"/>
</dbReference>
<dbReference type="InterPro" id="IPR014036">
    <property type="entry name" value="DeoR-like_C"/>
</dbReference>
<evidence type="ECO:0000313" key="4">
    <source>
        <dbReference type="EMBL" id="SAL04135.1"/>
    </source>
</evidence>
<gene>
    <name evidence="4" type="ORF">AWB78_06816</name>
</gene>
<dbReference type="EMBL" id="FCOX02000059">
    <property type="protein sequence ID" value="SAL04135.1"/>
    <property type="molecule type" value="Genomic_DNA"/>
</dbReference>
<dbReference type="InterPro" id="IPR050313">
    <property type="entry name" value="Carb_Metab_HTH_regulators"/>
</dbReference>
<dbReference type="InterPro" id="IPR036388">
    <property type="entry name" value="WH-like_DNA-bd_sf"/>
</dbReference>